<dbReference type="SMART" id="SM00164">
    <property type="entry name" value="TBC"/>
    <property type="match status" value="1"/>
</dbReference>
<organism evidence="4 5">
    <name type="scientific">Popillia japonica</name>
    <name type="common">Japanese beetle</name>
    <dbReference type="NCBI Taxonomy" id="7064"/>
    <lineage>
        <taxon>Eukaryota</taxon>
        <taxon>Metazoa</taxon>
        <taxon>Ecdysozoa</taxon>
        <taxon>Arthropoda</taxon>
        <taxon>Hexapoda</taxon>
        <taxon>Insecta</taxon>
        <taxon>Pterygota</taxon>
        <taxon>Neoptera</taxon>
        <taxon>Endopterygota</taxon>
        <taxon>Coleoptera</taxon>
        <taxon>Polyphaga</taxon>
        <taxon>Scarabaeiformia</taxon>
        <taxon>Scarabaeidae</taxon>
        <taxon>Rutelinae</taxon>
        <taxon>Popillia</taxon>
    </lineage>
</organism>
<dbReference type="Gene3D" id="1.10.8.270">
    <property type="entry name" value="putative rabgap domain of human tbc1 domain family member 14 like domains"/>
    <property type="match status" value="1"/>
</dbReference>
<feature type="compositionally biased region" description="Polar residues" evidence="2">
    <location>
        <begin position="727"/>
        <end position="739"/>
    </location>
</feature>
<feature type="region of interest" description="Disordered" evidence="2">
    <location>
        <begin position="609"/>
        <end position="633"/>
    </location>
</feature>
<accession>A0AAW1IX28</accession>
<evidence type="ECO:0000313" key="4">
    <source>
        <dbReference type="EMBL" id="KAK9694882.1"/>
    </source>
</evidence>
<dbReference type="GO" id="GO:0005783">
    <property type="term" value="C:endoplasmic reticulum"/>
    <property type="evidence" value="ECO:0007669"/>
    <property type="project" value="TreeGrafter"/>
</dbReference>
<dbReference type="Pfam" id="PF15733">
    <property type="entry name" value="DUF4682"/>
    <property type="match status" value="1"/>
</dbReference>
<dbReference type="InterPro" id="IPR032738">
    <property type="entry name" value="Tbc1d30_C"/>
</dbReference>
<feature type="compositionally biased region" description="Polar residues" evidence="2">
    <location>
        <begin position="863"/>
        <end position="872"/>
    </location>
</feature>
<feature type="domain" description="Rab-GAP TBC" evidence="3">
    <location>
        <begin position="91"/>
        <end position="298"/>
    </location>
</feature>
<dbReference type="PANTHER" id="PTHR13399:SF2">
    <property type="entry name" value="TRANSLOCON-ASSOCIATED PROTEIN SUBUNIT GAMMA"/>
    <property type="match status" value="1"/>
</dbReference>
<feature type="compositionally biased region" description="Basic and acidic residues" evidence="2">
    <location>
        <begin position="848"/>
        <end position="861"/>
    </location>
</feature>
<dbReference type="Proteomes" id="UP001458880">
    <property type="component" value="Unassembled WGS sequence"/>
</dbReference>
<dbReference type="FunFam" id="1.10.8.270:FF:000009">
    <property type="entry name" value="TBC1 domain family member 30"/>
    <property type="match status" value="1"/>
</dbReference>
<dbReference type="FunFam" id="1.10.472.80:FF:000011">
    <property type="entry name" value="TBC1 domain family member 30"/>
    <property type="match status" value="1"/>
</dbReference>
<dbReference type="PROSITE" id="PS50086">
    <property type="entry name" value="TBC_RABGAP"/>
    <property type="match status" value="1"/>
</dbReference>
<protein>
    <recommendedName>
        <fullName evidence="1">TBC1 domain family member 30</fullName>
    </recommendedName>
</protein>
<feature type="compositionally biased region" description="Low complexity" evidence="2">
    <location>
        <begin position="715"/>
        <end position="726"/>
    </location>
</feature>
<sequence>MVLKARFRIELENVFGLLEKKAMDYRLKVNERNSKYLSMGADITNVINTFICKSASTEAQDMRFSITPLPGESGFSQWHSAMKMVAQLPEGIPVEFRRRLWLTLADRHLAARGIDWTKVERNCFSEWSHPADAELGVQIVKDLHRTGCSLFCGEDGQENQALLKKVLLAYARWNKNVGYCQGFNMLAALILQVTEKCETEALKLMIYLIEGVLPDSYFADSLRGLSVDMAVFRELLRTHLPRLSRHLDNLQKAAKDGTTSYEPPLTNVFTMQWFLTLFCNCLPQEIVLRVWDLILLEGNEILLRTALAIWQALADRIMGVRSADEFYCIMGVLTREMLEFGFVDGNTLIKSVVTIGPLTELKSLRDHYLYNINPWSTSPPPSYTPCEEDDKQLNLYPKERLMLDIGVLKKQYTKLKQRQRQAHIIFSAAVSRQPQRAAPVAMNHLLLGKSAIIPIRRLGPPQGAIPPPRKPAATLQWKDTDAKSSSSSSSDTELCDDPGNHTSDDECAQLKEDSSCIIPNSEILMNSDNTNDSITEAEVRSDTAGLLDIDSREDTTNLLELNENVLTSYSHLPCDEDDTGQQIDDSLDESETFDFERFLEERIRCLKQPSPCTEESESIDTSTEQQRASVARKNSERALEIIHENSLILHRILQCQSRYSPISAQDDDKIIDSTPSPRDFCPARDINLSNCSCNSNLKADFFPSIDPPENVTKTSQSPELSSSVSSTETPIRQNQQDNIDLQFFSTTPTSPKLSNDGKSSFSYSTSPSNIVKVAVENDQDDREIDLKSKYKDILEMSKNLDEKYNTLILNQPKTRPAELSLLPVKFTSKNSPSPTKTSLSPSSIKLPEYQHTKKSPTRETSEDISTQRSPSHIYNPFPVRLSTRQNKDVAVKLGLYKK</sequence>
<dbReference type="SUPFAM" id="SSF47923">
    <property type="entry name" value="Ypt/Rab-GAP domain of gyp1p"/>
    <property type="match status" value="2"/>
</dbReference>
<dbReference type="InterPro" id="IPR000195">
    <property type="entry name" value="Rab-GAP-TBC_dom"/>
</dbReference>
<feature type="region of interest" description="Disordered" evidence="2">
    <location>
        <begin position="825"/>
        <end position="877"/>
    </location>
</feature>
<dbReference type="PANTHER" id="PTHR13399">
    <property type="entry name" value="TRANSLOCON-ASSOCIATED PROTEIN TRAP , GAMMA SUBUNIT"/>
    <property type="match status" value="1"/>
</dbReference>
<evidence type="ECO:0000259" key="3">
    <source>
        <dbReference type="PROSITE" id="PS50086"/>
    </source>
</evidence>
<feature type="region of interest" description="Disordered" evidence="2">
    <location>
        <begin position="704"/>
        <end position="739"/>
    </location>
</feature>
<evidence type="ECO:0000256" key="1">
    <source>
        <dbReference type="ARBA" id="ARBA00067508"/>
    </source>
</evidence>
<gene>
    <name evidence="4" type="ORF">QE152_g33220</name>
</gene>
<feature type="region of interest" description="Disordered" evidence="2">
    <location>
        <begin position="458"/>
        <end position="506"/>
    </location>
</feature>
<name>A0AAW1IX28_POPJA</name>
<dbReference type="Pfam" id="PF00566">
    <property type="entry name" value="RabGAP-TBC"/>
    <property type="match status" value="1"/>
</dbReference>
<keyword evidence="5" id="KW-1185">Reference proteome</keyword>
<dbReference type="Gene3D" id="1.10.472.80">
    <property type="entry name" value="Ypt/Rab-GAP domain of gyp1p, domain 3"/>
    <property type="match status" value="1"/>
</dbReference>
<dbReference type="InterPro" id="IPR035969">
    <property type="entry name" value="Rab-GAP_TBC_sf"/>
</dbReference>
<proteinExistence type="predicted"/>
<reference evidence="4 5" key="1">
    <citation type="journal article" date="2024" name="BMC Genomics">
        <title>De novo assembly and annotation of Popillia japonica's genome with initial clues to its potential as an invasive pest.</title>
        <authorList>
            <person name="Cucini C."/>
            <person name="Boschi S."/>
            <person name="Funari R."/>
            <person name="Cardaioli E."/>
            <person name="Iannotti N."/>
            <person name="Marturano G."/>
            <person name="Paoli F."/>
            <person name="Bruttini M."/>
            <person name="Carapelli A."/>
            <person name="Frati F."/>
            <person name="Nardi F."/>
        </authorList>
    </citation>
    <scope>NUCLEOTIDE SEQUENCE [LARGE SCALE GENOMIC DNA]</scope>
    <source>
        <strain evidence="4">DMR45628</strain>
    </source>
</reference>
<evidence type="ECO:0000313" key="5">
    <source>
        <dbReference type="Proteomes" id="UP001458880"/>
    </source>
</evidence>
<evidence type="ECO:0000256" key="2">
    <source>
        <dbReference type="SAM" id="MobiDB-lite"/>
    </source>
</evidence>
<dbReference type="EMBL" id="JASPKY010000499">
    <property type="protein sequence ID" value="KAK9694882.1"/>
    <property type="molecule type" value="Genomic_DNA"/>
</dbReference>
<comment type="caution">
    <text evidence="4">The sequence shown here is derived from an EMBL/GenBank/DDBJ whole genome shotgun (WGS) entry which is preliminary data.</text>
</comment>
<dbReference type="AlphaFoldDB" id="A0AAW1IX28"/>
<feature type="compositionally biased region" description="Low complexity" evidence="2">
    <location>
        <begin position="825"/>
        <end position="843"/>
    </location>
</feature>